<proteinExistence type="predicted"/>
<dbReference type="OMA" id="RTIAKWY"/>
<dbReference type="PANTHER" id="PTHR47696:SF1">
    <property type="entry name" value="THAP DOMAIN-CONTAINING PROTEIN 2"/>
    <property type="match status" value="1"/>
</dbReference>
<feature type="coiled-coil region" evidence="1">
    <location>
        <begin position="70"/>
        <end position="97"/>
    </location>
</feature>
<feature type="domain" description="THAP9-like helix-turn-helix" evidence="2">
    <location>
        <begin position="115"/>
        <end position="187"/>
    </location>
</feature>
<keyword evidence="1" id="KW-0175">Coiled coil</keyword>
<gene>
    <name evidence="3" type="ORF">X975_20869</name>
</gene>
<dbReference type="OrthoDB" id="6489732at2759"/>
<evidence type="ECO:0000313" key="3">
    <source>
        <dbReference type="EMBL" id="KFM72260.1"/>
    </source>
</evidence>
<feature type="non-terminal residue" evidence="3">
    <location>
        <position position="213"/>
    </location>
</feature>
<evidence type="ECO:0000256" key="1">
    <source>
        <dbReference type="SAM" id="Coils"/>
    </source>
</evidence>
<sequence>MSRKTLKENAIPTIFDFPENLKKAVVLRKPPIQRDLKLNPEVGTSSKENYFNNHTSDHSYFISESPRKLKRKYENIIDKKNEEIEKLKKRIKVCNLRVSRKAKKINNLVSIIEDLKEKNLVNCKTAELLEQNFSELSLQALKKKTKSFSNELKSFTLSLFFYSPKAYEYCRQTLMPSLPHPTTVRRWYNVINGCPGFTEEALSAVKERVDKTN</sequence>
<dbReference type="Pfam" id="PF12017">
    <property type="entry name" value="Tnp_P_element"/>
    <property type="match status" value="1"/>
</dbReference>
<dbReference type="InterPro" id="IPR021896">
    <property type="entry name" value="THAP9-like_HTH"/>
</dbReference>
<evidence type="ECO:0000259" key="2">
    <source>
        <dbReference type="Pfam" id="PF12017"/>
    </source>
</evidence>
<name>A0A087U4H1_STEMI</name>
<dbReference type="EMBL" id="KK118111">
    <property type="protein sequence ID" value="KFM72260.1"/>
    <property type="molecule type" value="Genomic_DNA"/>
</dbReference>
<reference evidence="3 4" key="1">
    <citation type="submission" date="2013-11" db="EMBL/GenBank/DDBJ databases">
        <title>Genome sequencing of Stegodyphus mimosarum.</title>
        <authorList>
            <person name="Bechsgaard J."/>
        </authorList>
    </citation>
    <scope>NUCLEOTIDE SEQUENCE [LARGE SCALE GENOMIC DNA]</scope>
</reference>
<keyword evidence="4" id="KW-1185">Reference proteome</keyword>
<accession>A0A087U4H1</accession>
<dbReference type="PANTHER" id="PTHR47696">
    <property type="entry name" value="THAP DOMAIN-CONTAINING PROTEIN 2"/>
    <property type="match status" value="1"/>
</dbReference>
<dbReference type="Proteomes" id="UP000054359">
    <property type="component" value="Unassembled WGS sequence"/>
</dbReference>
<protein>
    <submittedName>
        <fullName evidence="3">THAP domain-containing protein 9</fullName>
    </submittedName>
</protein>
<evidence type="ECO:0000313" key="4">
    <source>
        <dbReference type="Proteomes" id="UP000054359"/>
    </source>
</evidence>
<dbReference type="InterPro" id="IPR026521">
    <property type="entry name" value="THAP2"/>
</dbReference>
<dbReference type="AlphaFoldDB" id="A0A087U4H1"/>
<dbReference type="STRING" id="407821.A0A087U4H1"/>
<organism evidence="3 4">
    <name type="scientific">Stegodyphus mimosarum</name>
    <name type="common">African social velvet spider</name>
    <dbReference type="NCBI Taxonomy" id="407821"/>
    <lineage>
        <taxon>Eukaryota</taxon>
        <taxon>Metazoa</taxon>
        <taxon>Ecdysozoa</taxon>
        <taxon>Arthropoda</taxon>
        <taxon>Chelicerata</taxon>
        <taxon>Arachnida</taxon>
        <taxon>Araneae</taxon>
        <taxon>Araneomorphae</taxon>
        <taxon>Entelegynae</taxon>
        <taxon>Eresoidea</taxon>
        <taxon>Eresidae</taxon>
        <taxon>Stegodyphus</taxon>
    </lineage>
</organism>